<dbReference type="STRING" id="695850.A0A067BZM9"/>
<dbReference type="KEGG" id="spar:SPRG_14180"/>
<organism evidence="1 2">
    <name type="scientific">Saprolegnia parasitica (strain CBS 223.65)</name>
    <dbReference type="NCBI Taxonomy" id="695850"/>
    <lineage>
        <taxon>Eukaryota</taxon>
        <taxon>Sar</taxon>
        <taxon>Stramenopiles</taxon>
        <taxon>Oomycota</taxon>
        <taxon>Saprolegniomycetes</taxon>
        <taxon>Saprolegniales</taxon>
        <taxon>Saprolegniaceae</taxon>
        <taxon>Saprolegnia</taxon>
    </lineage>
</organism>
<dbReference type="RefSeq" id="XP_012209266.1">
    <property type="nucleotide sequence ID" value="XM_012353876.1"/>
</dbReference>
<sequence length="359" mass="41283">MGDDANTPRARKLAHDRDAKRLQRQAYIDEVSALRQSILDLTRQLYVLRGTLVAWQDVAHELHHVSEVTRLENQQLHDQVAQYRRLANHLHDWIRTMTPSTDGARLSPSPWPEVTLPRHEDIRHIGFRWLAQQLLTAAEANLAPSFFPQTHEDSIKVEWGRKGRKFIFQKVLHAPSAMVSRAIWAMNGAEGPRSLTAFDDHEPRVQVLHAETNDTHQLSYIQESLGNIVVQRVFHVRIFLDERTVIAHRTIASDEALQPYDHDESFQEWCGFANFLVRPHGQSIRLFVGVRFSSLAAYMQTLYPAQYALALANEDGHSEGSPSWEPYLHRVMLTYGIACARQCFEVLERVLAHSVLTRR</sequence>
<name>A0A067BZM9_SAPPC</name>
<evidence type="ECO:0000313" key="1">
    <source>
        <dbReference type="EMBL" id="KDO20032.1"/>
    </source>
</evidence>
<dbReference type="EMBL" id="KK583326">
    <property type="protein sequence ID" value="KDO20032.1"/>
    <property type="molecule type" value="Genomic_DNA"/>
</dbReference>
<gene>
    <name evidence="1" type="ORF">SPRG_14180</name>
</gene>
<evidence type="ECO:0000313" key="2">
    <source>
        <dbReference type="Proteomes" id="UP000030745"/>
    </source>
</evidence>
<accession>A0A067BZM9</accession>
<dbReference type="GeneID" id="24136003"/>
<protein>
    <submittedName>
        <fullName evidence="1">Uncharacterized protein</fullName>
    </submittedName>
</protein>
<proteinExistence type="predicted"/>
<dbReference type="VEuPathDB" id="FungiDB:SPRG_14180"/>
<dbReference type="Proteomes" id="UP000030745">
    <property type="component" value="Unassembled WGS sequence"/>
</dbReference>
<dbReference type="AlphaFoldDB" id="A0A067BZM9"/>
<keyword evidence="2" id="KW-1185">Reference proteome</keyword>
<reference evidence="1 2" key="1">
    <citation type="journal article" date="2013" name="PLoS Genet.">
        <title>Distinctive expansion of potential virulence genes in the genome of the oomycete fish pathogen Saprolegnia parasitica.</title>
        <authorList>
            <person name="Jiang R.H."/>
            <person name="de Bruijn I."/>
            <person name="Haas B.J."/>
            <person name="Belmonte R."/>
            <person name="Lobach L."/>
            <person name="Christie J."/>
            <person name="van den Ackerveken G."/>
            <person name="Bottin A."/>
            <person name="Bulone V."/>
            <person name="Diaz-Moreno S.M."/>
            <person name="Dumas B."/>
            <person name="Fan L."/>
            <person name="Gaulin E."/>
            <person name="Govers F."/>
            <person name="Grenville-Briggs L.J."/>
            <person name="Horner N.R."/>
            <person name="Levin J.Z."/>
            <person name="Mammella M."/>
            <person name="Meijer H.J."/>
            <person name="Morris P."/>
            <person name="Nusbaum C."/>
            <person name="Oome S."/>
            <person name="Phillips A.J."/>
            <person name="van Rooyen D."/>
            <person name="Rzeszutek E."/>
            <person name="Saraiva M."/>
            <person name="Secombes C.J."/>
            <person name="Seidl M.F."/>
            <person name="Snel B."/>
            <person name="Stassen J.H."/>
            <person name="Sykes S."/>
            <person name="Tripathy S."/>
            <person name="van den Berg H."/>
            <person name="Vega-Arreguin J.C."/>
            <person name="Wawra S."/>
            <person name="Young S.K."/>
            <person name="Zeng Q."/>
            <person name="Dieguez-Uribeondo J."/>
            <person name="Russ C."/>
            <person name="Tyler B.M."/>
            <person name="van West P."/>
        </authorList>
    </citation>
    <scope>NUCLEOTIDE SEQUENCE [LARGE SCALE GENOMIC DNA]</scope>
    <source>
        <strain evidence="1 2">CBS 223.65</strain>
    </source>
</reference>